<evidence type="ECO:0000256" key="3">
    <source>
        <dbReference type="SAM" id="SignalP"/>
    </source>
</evidence>
<dbReference type="SUPFAM" id="SSF47699">
    <property type="entry name" value="Bifunctional inhibitor/lipid-transfer protein/seed storage 2S albumin"/>
    <property type="match status" value="1"/>
</dbReference>
<dbReference type="Pfam" id="PF00234">
    <property type="entry name" value="Tryp_alpha_amyl"/>
    <property type="match status" value="1"/>
</dbReference>
<evidence type="ECO:0000259" key="4">
    <source>
        <dbReference type="Pfam" id="PF00234"/>
    </source>
</evidence>
<dbReference type="PANTHER" id="PTHR33214">
    <property type="entry name" value="BIFUNCTIONAL INHIBITOR/LIPID-TRANSFER PROTEIN/SEED STORAGE 2S ALBUMIN SUPERFAMILY PROTEIN"/>
    <property type="match status" value="1"/>
</dbReference>
<evidence type="ECO:0000256" key="1">
    <source>
        <dbReference type="ARBA" id="ARBA00022448"/>
    </source>
</evidence>
<keyword evidence="2" id="KW-0446">Lipid-binding</keyword>
<dbReference type="InterPro" id="IPR033872">
    <property type="entry name" value="nsLTP2"/>
</dbReference>
<name>A0A2Z7CHY6_9LAMI</name>
<evidence type="ECO:0000256" key="2">
    <source>
        <dbReference type="ARBA" id="ARBA00023121"/>
    </source>
</evidence>
<keyword evidence="1" id="KW-0813">Transport</keyword>
<evidence type="ECO:0000313" key="6">
    <source>
        <dbReference type="Proteomes" id="UP000250235"/>
    </source>
</evidence>
<feature type="domain" description="Bifunctional inhibitor/plant lipid transfer protein/seed storage helical" evidence="4">
    <location>
        <begin position="33"/>
        <end position="96"/>
    </location>
</feature>
<dbReference type="GO" id="GO:0006869">
    <property type="term" value="P:lipid transport"/>
    <property type="evidence" value="ECO:0007669"/>
    <property type="project" value="InterPro"/>
</dbReference>
<proteinExistence type="predicted"/>
<reference evidence="5 6" key="1">
    <citation type="journal article" date="2015" name="Proc. Natl. Acad. Sci. U.S.A.">
        <title>The resurrection genome of Boea hygrometrica: A blueprint for survival of dehydration.</title>
        <authorList>
            <person name="Xiao L."/>
            <person name="Yang G."/>
            <person name="Zhang L."/>
            <person name="Yang X."/>
            <person name="Zhao S."/>
            <person name="Ji Z."/>
            <person name="Zhou Q."/>
            <person name="Hu M."/>
            <person name="Wang Y."/>
            <person name="Chen M."/>
            <person name="Xu Y."/>
            <person name="Jin H."/>
            <person name="Xiao X."/>
            <person name="Hu G."/>
            <person name="Bao F."/>
            <person name="Hu Y."/>
            <person name="Wan P."/>
            <person name="Li L."/>
            <person name="Deng X."/>
            <person name="Kuang T."/>
            <person name="Xiang C."/>
            <person name="Zhu J.K."/>
            <person name="Oliver M.J."/>
            <person name="He Y."/>
        </authorList>
    </citation>
    <scope>NUCLEOTIDE SEQUENCE [LARGE SCALE GENOMIC DNA]</scope>
    <source>
        <strain evidence="6">cv. XS01</strain>
    </source>
</reference>
<dbReference type="InterPro" id="IPR036312">
    <property type="entry name" value="Bifun_inhib/LTP/seed_sf"/>
</dbReference>
<dbReference type="PANTHER" id="PTHR33214:SF69">
    <property type="entry name" value="BIFUNCTIONAL INHIBITOR_LIPID-TRANSFER PROTEIN_SEED STORAGE 2S ALBUMIN SUPERFAMILY PROTEIN"/>
    <property type="match status" value="1"/>
</dbReference>
<dbReference type="Proteomes" id="UP000250235">
    <property type="component" value="Unassembled WGS sequence"/>
</dbReference>
<dbReference type="EMBL" id="KQ996070">
    <property type="protein sequence ID" value="KZV45517.1"/>
    <property type="molecule type" value="Genomic_DNA"/>
</dbReference>
<feature type="signal peptide" evidence="3">
    <location>
        <begin position="1"/>
        <end position="28"/>
    </location>
</feature>
<dbReference type="InterPro" id="IPR016140">
    <property type="entry name" value="Bifunc_inhib/LTP/seed_store"/>
</dbReference>
<keyword evidence="6" id="KW-1185">Reference proteome</keyword>
<keyword evidence="3" id="KW-0732">Signal</keyword>
<feature type="chain" id="PRO_5016277677" evidence="3">
    <location>
        <begin position="29"/>
        <end position="96"/>
    </location>
</feature>
<dbReference type="GO" id="GO:0008289">
    <property type="term" value="F:lipid binding"/>
    <property type="evidence" value="ECO:0007669"/>
    <property type="project" value="UniProtKB-KW"/>
</dbReference>
<dbReference type="OrthoDB" id="665742at2759"/>
<accession>A0A2Z7CHY6</accession>
<dbReference type="AlphaFoldDB" id="A0A2Z7CHY6"/>
<protein>
    <submittedName>
        <fullName evidence="5">Non-specific lipid-transfer protein 2-like</fullName>
    </submittedName>
</protein>
<sequence length="96" mass="10122">MDKSDGVAFRCLLVAIVLLGAAVHEAGAVTCNPEQLSSCEEAITGSQSPSAECCQTLKAQEFCLCEYLQNSTYRAYLDSPNAKKVAADCGVSIPNC</sequence>
<dbReference type="CDD" id="cd01959">
    <property type="entry name" value="nsLTP2"/>
    <property type="match status" value="1"/>
</dbReference>
<evidence type="ECO:0000313" key="5">
    <source>
        <dbReference type="EMBL" id="KZV45517.1"/>
    </source>
</evidence>
<organism evidence="5 6">
    <name type="scientific">Dorcoceras hygrometricum</name>
    <dbReference type="NCBI Taxonomy" id="472368"/>
    <lineage>
        <taxon>Eukaryota</taxon>
        <taxon>Viridiplantae</taxon>
        <taxon>Streptophyta</taxon>
        <taxon>Embryophyta</taxon>
        <taxon>Tracheophyta</taxon>
        <taxon>Spermatophyta</taxon>
        <taxon>Magnoliopsida</taxon>
        <taxon>eudicotyledons</taxon>
        <taxon>Gunneridae</taxon>
        <taxon>Pentapetalae</taxon>
        <taxon>asterids</taxon>
        <taxon>lamiids</taxon>
        <taxon>Lamiales</taxon>
        <taxon>Gesneriaceae</taxon>
        <taxon>Didymocarpoideae</taxon>
        <taxon>Trichosporeae</taxon>
        <taxon>Loxocarpinae</taxon>
        <taxon>Dorcoceras</taxon>
    </lineage>
</organism>
<gene>
    <name evidence="5" type="ORF">F511_37351</name>
</gene>
<dbReference type="Gene3D" id="1.10.110.10">
    <property type="entry name" value="Plant lipid-transfer and hydrophobic proteins"/>
    <property type="match status" value="1"/>
</dbReference>